<gene>
    <name evidence="1" type="ORF">SPELUC_LOCUS13808</name>
</gene>
<protein>
    <submittedName>
        <fullName evidence="1">8995_t:CDS:1</fullName>
    </submittedName>
</protein>
<evidence type="ECO:0000313" key="1">
    <source>
        <dbReference type="EMBL" id="CAG8741062.1"/>
    </source>
</evidence>
<accession>A0ACA9Q9C4</accession>
<dbReference type="Proteomes" id="UP000789366">
    <property type="component" value="Unassembled WGS sequence"/>
</dbReference>
<proteinExistence type="predicted"/>
<evidence type="ECO:0000313" key="2">
    <source>
        <dbReference type="Proteomes" id="UP000789366"/>
    </source>
</evidence>
<organism evidence="1 2">
    <name type="scientific">Cetraspora pellucida</name>
    <dbReference type="NCBI Taxonomy" id="1433469"/>
    <lineage>
        <taxon>Eukaryota</taxon>
        <taxon>Fungi</taxon>
        <taxon>Fungi incertae sedis</taxon>
        <taxon>Mucoromycota</taxon>
        <taxon>Glomeromycotina</taxon>
        <taxon>Glomeromycetes</taxon>
        <taxon>Diversisporales</taxon>
        <taxon>Gigasporaceae</taxon>
        <taxon>Cetraspora</taxon>
    </lineage>
</organism>
<comment type="caution">
    <text evidence="1">The sequence shown here is derived from an EMBL/GenBank/DDBJ whole genome shotgun (WGS) entry which is preliminary data.</text>
</comment>
<sequence>KICKYVKEALARTGQSRCSFSKKQIGALLSDKRKRKVTIEKRTKYYTMASDVIDIFAHHLDLGPKNKDKNEIVASGSCQSQFHV</sequence>
<feature type="non-terminal residue" evidence="1">
    <location>
        <position position="84"/>
    </location>
</feature>
<feature type="non-terminal residue" evidence="1">
    <location>
        <position position="1"/>
    </location>
</feature>
<keyword evidence="2" id="KW-1185">Reference proteome</keyword>
<name>A0ACA9Q9C4_9GLOM</name>
<reference evidence="1" key="1">
    <citation type="submission" date="2021-06" db="EMBL/GenBank/DDBJ databases">
        <authorList>
            <person name="Kallberg Y."/>
            <person name="Tangrot J."/>
            <person name="Rosling A."/>
        </authorList>
    </citation>
    <scope>NUCLEOTIDE SEQUENCE</scope>
    <source>
        <strain evidence="1">28 12/20/2015</strain>
    </source>
</reference>
<dbReference type="EMBL" id="CAJVPW010037920">
    <property type="protein sequence ID" value="CAG8741062.1"/>
    <property type="molecule type" value="Genomic_DNA"/>
</dbReference>